<proteinExistence type="predicted"/>
<accession>A0A9W5F1M0</accession>
<sequence>MPCPSVRLAILKIAPDVYLQSEYSERHQVAGKAKANFIYAIKPMKISKAAHASMYSPDLCELNFPRHPRPSGEDPWTWGVSSGSRPRMTPCPTTQIIAAACRPRRQRRS</sequence>
<reference evidence="2 3" key="1">
    <citation type="submission" date="2016-01" db="EMBL/GenBank/DDBJ databases">
        <authorList>
            <person name="Regsiter A."/>
            <person name="william w."/>
        </authorList>
    </citation>
    <scope>NUCLEOTIDE SEQUENCE [LARGE SCALE GENOMIC DNA]</scope>
    <source>
        <strain evidence="2 3">CFBP 5494</strain>
    </source>
</reference>
<dbReference type="EMBL" id="FBVY01000006">
    <property type="protein sequence ID" value="CUW88340.1"/>
    <property type="molecule type" value="Genomic_DNA"/>
</dbReference>
<organism evidence="2 3">
    <name type="scientific">Agrobacterium genomosp. 2 str. CFBP 5494</name>
    <dbReference type="NCBI Taxonomy" id="1183436"/>
    <lineage>
        <taxon>Bacteria</taxon>
        <taxon>Pseudomonadati</taxon>
        <taxon>Pseudomonadota</taxon>
        <taxon>Alphaproteobacteria</taxon>
        <taxon>Hyphomicrobiales</taxon>
        <taxon>Rhizobiaceae</taxon>
        <taxon>Rhizobium/Agrobacterium group</taxon>
        <taxon>Agrobacterium</taxon>
        <taxon>Agrobacterium tumefaciens complex</taxon>
    </lineage>
</organism>
<name>A0A9W5F1M0_9HYPH</name>
<evidence type="ECO:0000313" key="3">
    <source>
        <dbReference type="Proteomes" id="UP000191933"/>
    </source>
</evidence>
<evidence type="ECO:0000313" key="2">
    <source>
        <dbReference type="EMBL" id="CUW88340.1"/>
    </source>
</evidence>
<keyword evidence="3" id="KW-1185">Reference proteome</keyword>
<dbReference type="AlphaFoldDB" id="A0A9W5F1M0"/>
<gene>
    <name evidence="2" type="ORF">AGR2A_Cc140032</name>
</gene>
<evidence type="ECO:0000256" key="1">
    <source>
        <dbReference type="SAM" id="MobiDB-lite"/>
    </source>
</evidence>
<feature type="region of interest" description="Disordered" evidence="1">
    <location>
        <begin position="70"/>
        <end position="91"/>
    </location>
</feature>
<protein>
    <submittedName>
        <fullName evidence="2">Uncharacterized protein</fullName>
    </submittedName>
</protein>
<dbReference type="Proteomes" id="UP000191933">
    <property type="component" value="Unassembled WGS sequence"/>
</dbReference>
<comment type="caution">
    <text evidence="2">The sequence shown here is derived from an EMBL/GenBank/DDBJ whole genome shotgun (WGS) entry which is preliminary data.</text>
</comment>